<evidence type="ECO:0000256" key="1">
    <source>
        <dbReference type="SAM" id="MobiDB-lite"/>
    </source>
</evidence>
<proteinExistence type="predicted"/>
<gene>
    <name evidence="2" type="ORF">FIBSPDRAFT_250029</name>
</gene>
<evidence type="ECO:0000313" key="2">
    <source>
        <dbReference type="EMBL" id="KZP08974.1"/>
    </source>
</evidence>
<feature type="region of interest" description="Disordered" evidence="1">
    <location>
        <begin position="61"/>
        <end position="84"/>
    </location>
</feature>
<evidence type="ECO:0000313" key="3">
    <source>
        <dbReference type="Proteomes" id="UP000076532"/>
    </source>
</evidence>
<organism evidence="2 3">
    <name type="scientific">Athelia psychrophila</name>
    <dbReference type="NCBI Taxonomy" id="1759441"/>
    <lineage>
        <taxon>Eukaryota</taxon>
        <taxon>Fungi</taxon>
        <taxon>Dikarya</taxon>
        <taxon>Basidiomycota</taxon>
        <taxon>Agaricomycotina</taxon>
        <taxon>Agaricomycetes</taxon>
        <taxon>Agaricomycetidae</taxon>
        <taxon>Atheliales</taxon>
        <taxon>Atheliaceae</taxon>
        <taxon>Athelia</taxon>
    </lineage>
</organism>
<feature type="compositionally biased region" description="Polar residues" evidence="1">
    <location>
        <begin position="63"/>
        <end position="79"/>
    </location>
</feature>
<name>A0A165XWR6_9AGAM</name>
<dbReference type="EMBL" id="KV417710">
    <property type="protein sequence ID" value="KZP08974.1"/>
    <property type="molecule type" value="Genomic_DNA"/>
</dbReference>
<dbReference type="Proteomes" id="UP000076532">
    <property type="component" value="Unassembled WGS sequence"/>
</dbReference>
<keyword evidence="3" id="KW-1185">Reference proteome</keyword>
<accession>A0A165XWR6</accession>
<sequence length="222" mass="23966">MQQICSVRCSLQPATQTGSCYPSCRTASHTQRLCSSFFSLLAHVSRSSTRVAITFAAPGRLPAQQQPSASRSHPGSQAPGSIIGPFSPFTQQAFPIAHCRHQHMQRGQEVPFQAPHPNHGYAHHNSAFSLFYPGGPNGAASTGRDTAPRSPIIGVGGGIWGDGSPLGYRGRTRASTAPVARLDRHDAEGGGSWNNADRDETYTMPTWQRRARSITKRGQMLF</sequence>
<dbReference type="AlphaFoldDB" id="A0A165XWR6"/>
<reference evidence="2 3" key="1">
    <citation type="journal article" date="2016" name="Mol. Biol. Evol.">
        <title>Comparative Genomics of Early-Diverging Mushroom-Forming Fungi Provides Insights into the Origins of Lignocellulose Decay Capabilities.</title>
        <authorList>
            <person name="Nagy L.G."/>
            <person name="Riley R."/>
            <person name="Tritt A."/>
            <person name="Adam C."/>
            <person name="Daum C."/>
            <person name="Floudas D."/>
            <person name="Sun H."/>
            <person name="Yadav J.S."/>
            <person name="Pangilinan J."/>
            <person name="Larsson K.H."/>
            <person name="Matsuura K."/>
            <person name="Barry K."/>
            <person name="Labutti K."/>
            <person name="Kuo R."/>
            <person name="Ohm R.A."/>
            <person name="Bhattacharya S.S."/>
            <person name="Shirouzu T."/>
            <person name="Yoshinaga Y."/>
            <person name="Martin F.M."/>
            <person name="Grigoriev I.V."/>
            <person name="Hibbett D.S."/>
        </authorList>
    </citation>
    <scope>NUCLEOTIDE SEQUENCE [LARGE SCALE GENOMIC DNA]</scope>
    <source>
        <strain evidence="2 3">CBS 109695</strain>
    </source>
</reference>
<protein>
    <submittedName>
        <fullName evidence="2">Uncharacterized protein</fullName>
    </submittedName>
</protein>